<accession>A0ABN9EQP2</accession>
<proteinExistence type="predicted"/>
<feature type="region of interest" description="Disordered" evidence="1">
    <location>
        <begin position="36"/>
        <end position="126"/>
    </location>
</feature>
<evidence type="ECO:0000256" key="1">
    <source>
        <dbReference type="SAM" id="MobiDB-lite"/>
    </source>
</evidence>
<keyword evidence="3" id="KW-1185">Reference proteome</keyword>
<name>A0ABN9EQP2_9NEOB</name>
<protein>
    <submittedName>
        <fullName evidence="2">Uncharacterized protein</fullName>
    </submittedName>
</protein>
<feature type="compositionally biased region" description="Polar residues" evidence="1">
    <location>
        <begin position="36"/>
        <end position="81"/>
    </location>
</feature>
<feature type="compositionally biased region" description="Polar residues" evidence="1">
    <location>
        <begin position="108"/>
        <end position="126"/>
    </location>
</feature>
<gene>
    <name evidence="2" type="ORF">SPARVUS_LOCUS10525425</name>
</gene>
<dbReference type="Proteomes" id="UP001162483">
    <property type="component" value="Unassembled WGS sequence"/>
</dbReference>
<organism evidence="2 3">
    <name type="scientific">Staurois parvus</name>
    <dbReference type="NCBI Taxonomy" id="386267"/>
    <lineage>
        <taxon>Eukaryota</taxon>
        <taxon>Metazoa</taxon>
        <taxon>Chordata</taxon>
        <taxon>Craniata</taxon>
        <taxon>Vertebrata</taxon>
        <taxon>Euteleostomi</taxon>
        <taxon>Amphibia</taxon>
        <taxon>Batrachia</taxon>
        <taxon>Anura</taxon>
        <taxon>Neobatrachia</taxon>
        <taxon>Ranoidea</taxon>
        <taxon>Ranidae</taxon>
        <taxon>Staurois</taxon>
    </lineage>
</organism>
<dbReference type="EMBL" id="CATNWA010015821">
    <property type="protein sequence ID" value="CAI9587170.1"/>
    <property type="molecule type" value="Genomic_DNA"/>
</dbReference>
<sequence>MNLQYRVCQAKHVLLLFSGLFLGVSQILLVEGSVTGSSTRADLKSTPITVTNSTSIHDFQSQNTPTEKPTDQATSETTNGSVLPVFHTVSEAPDSNISETTSDELFPINSTTKGATTPRQHTETTG</sequence>
<reference evidence="2" key="1">
    <citation type="submission" date="2023-05" db="EMBL/GenBank/DDBJ databases">
        <authorList>
            <person name="Stuckert A."/>
        </authorList>
    </citation>
    <scope>NUCLEOTIDE SEQUENCE</scope>
</reference>
<evidence type="ECO:0000313" key="3">
    <source>
        <dbReference type="Proteomes" id="UP001162483"/>
    </source>
</evidence>
<feature type="non-terminal residue" evidence="2">
    <location>
        <position position="126"/>
    </location>
</feature>
<evidence type="ECO:0000313" key="2">
    <source>
        <dbReference type="EMBL" id="CAI9587170.1"/>
    </source>
</evidence>
<comment type="caution">
    <text evidence="2">The sequence shown here is derived from an EMBL/GenBank/DDBJ whole genome shotgun (WGS) entry which is preliminary data.</text>
</comment>